<evidence type="ECO:0000256" key="6">
    <source>
        <dbReference type="ARBA" id="ARBA00023015"/>
    </source>
</evidence>
<comment type="similarity">
    <text evidence="2">Belongs to the HutP family.</text>
</comment>
<dbReference type="InterPro" id="IPR036482">
    <property type="entry name" value="Regulatory_HutP_sf"/>
</dbReference>
<comment type="subunit">
    <text evidence="3">Homohexamer.</text>
</comment>
<proteinExistence type="inferred from homology"/>
<keyword evidence="10" id="KW-1185">Reference proteome</keyword>
<evidence type="ECO:0000256" key="7">
    <source>
        <dbReference type="ARBA" id="ARBA00023159"/>
    </source>
</evidence>
<dbReference type="Proteomes" id="UP000243547">
    <property type="component" value="Unassembled WGS sequence"/>
</dbReference>
<evidence type="ECO:0000256" key="3">
    <source>
        <dbReference type="ARBA" id="ARBA00011643"/>
    </source>
</evidence>
<keyword evidence="7" id="KW-0010">Activator</keyword>
<evidence type="ECO:0000256" key="4">
    <source>
        <dbReference type="ARBA" id="ARBA00019377"/>
    </source>
</evidence>
<gene>
    <name evidence="9" type="ORF">SAMN02745227_02090</name>
</gene>
<sequence length="156" mass="16353">MNNIQLDITKILEGEEGKIPIGKAALALAMIADDSDDTLVELLNEKDLLAVITRAGGKGEEVKNKVLRNSLAAAVNSAVITDNIQDRRVLARCVERALAGLGGPMTSISGAGMKIGIVRDEAHLAVAIYGKIGIPGLNVDHEISGLGVHYYGLLGD</sequence>
<dbReference type="AlphaFoldDB" id="A0A1M6RR87"/>
<evidence type="ECO:0000256" key="8">
    <source>
        <dbReference type="ARBA" id="ARBA00023163"/>
    </source>
</evidence>
<dbReference type="STRING" id="1120989.SAMN02745227_02090"/>
<name>A0A1M6RR87_9FIRM</name>
<dbReference type="RefSeq" id="WP_072908566.1">
    <property type="nucleotide sequence ID" value="NZ_FRAI01000036.1"/>
</dbReference>
<evidence type="ECO:0000313" key="10">
    <source>
        <dbReference type="Proteomes" id="UP000243547"/>
    </source>
</evidence>
<reference evidence="10" key="1">
    <citation type="submission" date="2016-11" db="EMBL/GenBank/DDBJ databases">
        <authorList>
            <person name="Varghese N."/>
            <person name="Submissions S."/>
        </authorList>
    </citation>
    <scope>NUCLEOTIDE SEQUENCE [LARGE SCALE GENOMIC DNA]</scope>
    <source>
        <strain evidence="10">DSM 14826</strain>
    </source>
</reference>
<keyword evidence="8" id="KW-0804">Transcription</keyword>
<evidence type="ECO:0000256" key="1">
    <source>
        <dbReference type="ARBA" id="ARBA00002945"/>
    </source>
</evidence>
<keyword evidence="6" id="KW-0805">Transcription regulation</keyword>
<dbReference type="GO" id="GO:0003723">
    <property type="term" value="F:RNA binding"/>
    <property type="evidence" value="ECO:0007669"/>
    <property type="project" value="UniProtKB-KW"/>
</dbReference>
<dbReference type="SUPFAM" id="SSF111064">
    <property type="entry name" value="Hut operon positive regulatory protein HutP"/>
    <property type="match status" value="1"/>
</dbReference>
<evidence type="ECO:0000256" key="2">
    <source>
        <dbReference type="ARBA" id="ARBA00009992"/>
    </source>
</evidence>
<dbReference type="Gene3D" id="3.40.1510.10">
    <property type="entry name" value="Hut operon regulatory protein HutP"/>
    <property type="match status" value="1"/>
</dbReference>
<dbReference type="EMBL" id="FRAI01000036">
    <property type="protein sequence ID" value="SHK34963.1"/>
    <property type="molecule type" value="Genomic_DNA"/>
</dbReference>
<dbReference type="Pfam" id="PF09021">
    <property type="entry name" value="HutP"/>
    <property type="match status" value="1"/>
</dbReference>
<evidence type="ECO:0000256" key="5">
    <source>
        <dbReference type="ARBA" id="ARBA00022884"/>
    </source>
</evidence>
<evidence type="ECO:0000313" key="9">
    <source>
        <dbReference type="EMBL" id="SHK34963.1"/>
    </source>
</evidence>
<comment type="function">
    <text evidence="1">Antiterminator that binds to cis-acting regulatory sequences on the mRNA in the presence of histidine, thereby suppressing transcription termination and activating the hut operon for histidine utilization.</text>
</comment>
<keyword evidence="5" id="KW-0694">RNA-binding</keyword>
<dbReference type="InterPro" id="IPR015111">
    <property type="entry name" value="Regulatory_HutP"/>
</dbReference>
<protein>
    <recommendedName>
        <fullName evidence="4">Hut operon positive regulatory protein</fullName>
    </recommendedName>
</protein>
<organism evidence="9 10">
    <name type="scientific">Anaerobranca californiensis DSM 14826</name>
    <dbReference type="NCBI Taxonomy" id="1120989"/>
    <lineage>
        <taxon>Bacteria</taxon>
        <taxon>Bacillati</taxon>
        <taxon>Bacillota</taxon>
        <taxon>Clostridia</taxon>
        <taxon>Eubacteriales</taxon>
        <taxon>Proteinivoracaceae</taxon>
        <taxon>Anaerobranca</taxon>
    </lineage>
</organism>
<accession>A0A1M6RR87</accession>